<comment type="caution">
    <text evidence="2">The sequence shown here is derived from an EMBL/GenBank/DDBJ whole genome shotgun (WGS) entry which is preliminary data.</text>
</comment>
<sequence length="99" mass="11354">MKVFIFACVFIDHRFSKDSSFVKTSNISNKVLSRSIRTTGFLPISRLNKFLKFSFPGVEFSISNLRKTFSQTDSNCLIFLLMIDALTFFSPCVVLVLQR</sequence>
<proteinExistence type="predicted"/>
<name>A0A3N0WSQ9_9FLAO</name>
<keyword evidence="1" id="KW-0812">Transmembrane</keyword>
<dbReference type="Proteomes" id="UP000270224">
    <property type="component" value="Unassembled WGS sequence"/>
</dbReference>
<dbReference type="AlphaFoldDB" id="A0A3N0WSQ9"/>
<accession>A0A3N0WSQ9</accession>
<gene>
    <name evidence="2" type="ORF">EGI11_10830</name>
</gene>
<feature type="transmembrane region" description="Helical" evidence="1">
    <location>
        <begin position="77"/>
        <end position="97"/>
    </location>
</feature>
<evidence type="ECO:0000313" key="2">
    <source>
        <dbReference type="EMBL" id="ROI08134.1"/>
    </source>
</evidence>
<reference evidence="3" key="1">
    <citation type="submission" date="2018-11" db="EMBL/GenBank/DDBJ databases">
        <title>Proposal to divide the Flavobacteriaceae and reorganize its genera based on Amino Acid Identity values calculated from whole genome sequences.</title>
        <authorList>
            <person name="Nicholson A.C."/>
            <person name="Gulvik C.A."/>
            <person name="Whitney A.M."/>
            <person name="Humrighouse B.W."/>
            <person name="Bell M."/>
            <person name="Holmens B."/>
            <person name="Steigerwalt A."/>
            <person name="Villarma A."/>
            <person name="Sheth M."/>
            <person name="Batra D."/>
            <person name="Pryor J."/>
            <person name="Bernardet J.-F."/>
            <person name="Hugo C."/>
            <person name="Kampfer P."/>
            <person name="Newman J."/>
            <person name="Mcquiston J.R."/>
        </authorList>
    </citation>
    <scope>NUCLEOTIDE SEQUENCE [LARGE SCALE GENOMIC DNA]</scope>
    <source>
        <strain evidence="3">H3056</strain>
    </source>
</reference>
<organism evidence="2 3">
    <name type="scientific">Kaistella daneshvariae</name>
    <dbReference type="NCBI Taxonomy" id="2487074"/>
    <lineage>
        <taxon>Bacteria</taxon>
        <taxon>Pseudomonadati</taxon>
        <taxon>Bacteroidota</taxon>
        <taxon>Flavobacteriia</taxon>
        <taxon>Flavobacteriales</taxon>
        <taxon>Weeksellaceae</taxon>
        <taxon>Chryseobacterium group</taxon>
        <taxon>Kaistella</taxon>
    </lineage>
</organism>
<keyword evidence="1" id="KW-1133">Transmembrane helix</keyword>
<evidence type="ECO:0000313" key="3">
    <source>
        <dbReference type="Proteomes" id="UP000270224"/>
    </source>
</evidence>
<protein>
    <submittedName>
        <fullName evidence="2">Uncharacterized protein</fullName>
    </submittedName>
</protein>
<dbReference type="EMBL" id="RJUG01000004">
    <property type="protein sequence ID" value="ROI08134.1"/>
    <property type="molecule type" value="Genomic_DNA"/>
</dbReference>
<keyword evidence="1" id="KW-0472">Membrane</keyword>
<evidence type="ECO:0000256" key="1">
    <source>
        <dbReference type="SAM" id="Phobius"/>
    </source>
</evidence>